<evidence type="ECO:0000313" key="3">
    <source>
        <dbReference type="EMBL" id="RNF06305.1"/>
    </source>
</evidence>
<feature type="compositionally biased region" description="Polar residues" evidence="1">
    <location>
        <begin position="236"/>
        <end position="248"/>
    </location>
</feature>
<evidence type="ECO:0000256" key="2">
    <source>
        <dbReference type="SAM" id="Phobius"/>
    </source>
</evidence>
<dbReference type="AlphaFoldDB" id="A0A3R7MPU3"/>
<feature type="compositionally biased region" description="Basic and acidic residues" evidence="1">
    <location>
        <begin position="20"/>
        <end position="42"/>
    </location>
</feature>
<feature type="transmembrane region" description="Helical" evidence="2">
    <location>
        <begin position="332"/>
        <end position="352"/>
    </location>
</feature>
<keyword evidence="2" id="KW-0812">Transmembrane</keyword>
<feature type="compositionally biased region" description="Low complexity" evidence="1">
    <location>
        <begin position="159"/>
        <end position="188"/>
    </location>
</feature>
<dbReference type="RefSeq" id="XP_029239184.1">
    <property type="nucleotide sequence ID" value="XM_029380944.1"/>
</dbReference>
<evidence type="ECO:0000256" key="1">
    <source>
        <dbReference type="SAM" id="MobiDB-lite"/>
    </source>
</evidence>
<comment type="caution">
    <text evidence="3">The sequence shown here is derived from an EMBL/GenBank/DDBJ whole genome shotgun (WGS) entry which is preliminary data.</text>
</comment>
<feature type="region of interest" description="Disordered" evidence="1">
    <location>
        <begin position="223"/>
        <end position="289"/>
    </location>
</feature>
<evidence type="ECO:0000313" key="4">
    <source>
        <dbReference type="Proteomes" id="UP000283634"/>
    </source>
</evidence>
<dbReference type="OrthoDB" id="248135at2759"/>
<protein>
    <recommendedName>
        <fullName evidence="5">Transmembrane protein</fullName>
    </recommendedName>
</protein>
<feature type="region of interest" description="Disordered" evidence="1">
    <location>
        <begin position="515"/>
        <end position="540"/>
    </location>
</feature>
<keyword evidence="2" id="KW-0472">Membrane</keyword>
<dbReference type="VEuPathDB" id="TriTrypDB:TRSC58_06820"/>
<gene>
    <name evidence="3" type="ORF">TraAM80_03995</name>
</gene>
<dbReference type="OMA" id="CLRQDEK"/>
<sequence length="585" mass="66262">MKRARSSRAKADQRLSAPRRRTEEKASEDGVEEQPRLRETSGNKELLTAEQRPSYGFAYLRDAGENTSSRVEAPVALETEPPASLPPVKAEVPKAIPVESSDHEEEVASPSRTQSITRGFSHLRESVFFALPPLRGSVGGVSTSRGGSVILPLSTPLHASVSRSSVSSSHSLRGSRGNNKQLQQQPQQKQRRYSHNHKSNGSEQSFLSTRSAVEYLNSTGSLGEVLSSRESRRSSQATGSRQSHSKSTLGPLELSPILKEEKRRRKRHAAAPGVVSGGGGGALTRQPPRNGLPIEVPAAVIRSATMGVQNSRGMTLEELHYSLARCSRATSFVFITCLFAAVWGVIAAPLFMRQNSLEEVFVRHYVDSVSELQFIYEVPYMSLNADEARRLYLRVLSETLERLERSTSHMWPNTDIREQILYYNQMIRAYVAVRHRARLYARSRERSRLNQFVINPLRDAWHYGILRHGFTKTLHEVIVERSFSRFWARVKDIAVCLRQDEKMPCPTLAYLQEREQQQAEEEETSHAMLPDDALKHSNSSYKKDEVVKELERLKRTFKYIRESCRQSNRDYNHLYTRDDTEPTLS</sequence>
<feature type="region of interest" description="Disordered" evidence="1">
    <location>
        <begin position="1"/>
        <end position="88"/>
    </location>
</feature>
<feature type="region of interest" description="Disordered" evidence="1">
    <location>
        <begin position="159"/>
        <end position="207"/>
    </location>
</feature>
<accession>A0A3R7MPU3</accession>
<keyword evidence="2" id="KW-1133">Transmembrane helix</keyword>
<dbReference type="EMBL" id="MKGL01000112">
    <property type="protein sequence ID" value="RNF06305.1"/>
    <property type="molecule type" value="Genomic_DNA"/>
</dbReference>
<organism evidence="3 4">
    <name type="scientific">Trypanosoma rangeli</name>
    <dbReference type="NCBI Taxonomy" id="5698"/>
    <lineage>
        <taxon>Eukaryota</taxon>
        <taxon>Discoba</taxon>
        <taxon>Euglenozoa</taxon>
        <taxon>Kinetoplastea</taxon>
        <taxon>Metakinetoplastina</taxon>
        <taxon>Trypanosomatida</taxon>
        <taxon>Trypanosomatidae</taxon>
        <taxon>Trypanosoma</taxon>
        <taxon>Herpetosoma</taxon>
    </lineage>
</organism>
<feature type="compositionally biased region" description="Basic residues" evidence="1">
    <location>
        <begin position="189"/>
        <end position="198"/>
    </location>
</feature>
<evidence type="ECO:0008006" key="5">
    <source>
        <dbReference type="Google" id="ProtNLM"/>
    </source>
</evidence>
<keyword evidence="4" id="KW-1185">Reference proteome</keyword>
<reference evidence="3 4" key="1">
    <citation type="journal article" date="2018" name="BMC Genomics">
        <title>Genomic comparison of Trypanosoma conorhini and Trypanosoma rangeli to Trypanosoma cruzi strains of high and low virulence.</title>
        <authorList>
            <person name="Bradwell K.R."/>
            <person name="Koparde V.N."/>
            <person name="Matveyev A.V."/>
            <person name="Serrano M.G."/>
            <person name="Alves J.M."/>
            <person name="Parikh H."/>
            <person name="Huang B."/>
            <person name="Lee V."/>
            <person name="Espinosa-Alvarez O."/>
            <person name="Ortiz P.A."/>
            <person name="Costa-Martins A.G."/>
            <person name="Teixeira M.M."/>
            <person name="Buck G.A."/>
        </authorList>
    </citation>
    <scope>NUCLEOTIDE SEQUENCE [LARGE SCALE GENOMIC DNA]</scope>
    <source>
        <strain evidence="3 4">AM80</strain>
    </source>
</reference>
<dbReference type="Proteomes" id="UP000283634">
    <property type="component" value="Unassembled WGS sequence"/>
</dbReference>
<name>A0A3R7MPU3_TRYRA</name>
<dbReference type="GeneID" id="40327928"/>
<proteinExistence type="predicted"/>